<dbReference type="EMBL" id="LAJE02000253">
    <property type="protein sequence ID" value="OEO29838.1"/>
    <property type="molecule type" value="Genomic_DNA"/>
</dbReference>
<sequence>MENMDSTVIATSLPAIAADIGAEPISLKLALTAYFVALAIFIPLSGWMADRFGAKNIFRVAIVVFMAGSICCAFSDSLLTFVLSRFLQGVGGSMMTPVARLVLVRATPRNELVSAMAWLTIPALIGPITGPPLGGFLTTYLSWHWIFWINIPIGLIGLVLVTKYLHAADGRNERPVDVPGLILSAITFAGIMFGFSVISLPAIPTVAGYGSIVVGVIAGLLYLRHAKRAPFPILDPRMFRLPLFRNAIIGGSLFRIGIGAFPFLMPLMLQLTFGLTPFESGLTTFIAAIGAILSKFGAEKLYAAFGFPRTLMVTALLGCTFLAVNGFFTPAVPHWLLMGSLLFGGLTRSFFFTGVNALVFADVDEAHASQATAINAVSQQLSVAAGVAVAGGALEIASNLHGGELVLADFHIAWFVVAAVAICSAIPFMRLPPDAGSDVSGHKAKPIAKPVPATL</sequence>
<keyword evidence="4 7" id="KW-0812">Transmembrane</keyword>
<dbReference type="GO" id="GO:0022857">
    <property type="term" value="F:transmembrane transporter activity"/>
    <property type="evidence" value="ECO:0007669"/>
    <property type="project" value="InterPro"/>
</dbReference>
<feature type="transmembrane region" description="Helical" evidence="7">
    <location>
        <begin position="334"/>
        <end position="360"/>
    </location>
</feature>
<protein>
    <submittedName>
        <fullName evidence="9">MFS transporter</fullName>
    </submittedName>
</protein>
<feature type="transmembrane region" description="Helical" evidence="7">
    <location>
        <begin position="115"/>
        <end position="133"/>
    </location>
</feature>
<feature type="domain" description="Major facilitator superfamily (MFS) profile" evidence="8">
    <location>
        <begin position="1"/>
        <end position="436"/>
    </location>
</feature>
<comment type="caution">
    <text evidence="9">The sequence shown here is derived from an EMBL/GenBank/DDBJ whole genome shotgun (WGS) entry which is preliminary data.</text>
</comment>
<evidence type="ECO:0000313" key="9">
    <source>
        <dbReference type="EMBL" id="OEO29838.1"/>
    </source>
</evidence>
<dbReference type="InterPro" id="IPR020846">
    <property type="entry name" value="MFS_dom"/>
</dbReference>
<feature type="transmembrane region" description="Helical" evidence="7">
    <location>
        <begin position="243"/>
        <end position="269"/>
    </location>
</feature>
<feature type="transmembrane region" description="Helical" evidence="7">
    <location>
        <begin position="27"/>
        <end position="48"/>
    </location>
</feature>
<name>A0A1E5XMM6_9HYPH</name>
<feature type="transmembrane region" description="Helical" evidence="7">
    <location>
        <begin position="381"/>
        <end position="400"/>
    </location>
</feature>
<dbReference type="Gene3D" id="1.20.1720.10">
    <property type="entry name" value="Multidrug resistance protein D"/>
    <property type="match status" value="1"/>
</dbReference>
<dbReference type="OrthoDB" id="9812221at2"/>
<keyword evidence="3" id="KW-1003">Cell membrane</keyword>
<dbReference type="PRINTS" id="PR01036">
    <property type="entry name" value="TCRTETB"/>
</dbReference>
<dbReference type="Gene3D" id="1.20.1250.20">
    <property type="entry name" value="MFS general substrate transporter like domains"/>
    <property type="match status" value="1"/>
</dbReference>
<dbReference type="InterPro" id="IPR011701">
    <property type="entry name" value="MFS"/>
</dbReference>
<feature type="transmembrane region" description="Helical" evidence="7">
    <location>
        <begin position="412"/>
        <end position="431"/>
    </location>
</feature>
<dbReference type="PANTHER" id="PTHR42718">
    <property type="entry name" value="MAJOR FACILITATOR SUPERFAMILY MULTIDRUG TRANSPORTER MFSC"/>
    <property type="match status" value="1"/>
</dbReference>
<comment type="subcellular location">
    <subcellularLocation>
        <location evidence="1">Cell membrane</location>
        <topology evidence="1">Multi-pass membrane protein</topology>
    </subcellularLocation>
</comment>
<keyword evidence="2" id="KW-0813">Transport</keyword>
<dbReference type="InterPro" id="IPR036259">
    <property type="entry name" value="MFS_trans_sf"/>
</dbReference>
<dbReference type="AlphaFoldDB" id="A0A1E5XMM6"/>
<dbReference type="GO" id="GO:0005886">
    <property type="term" value="C:plasma membrane"/>
    <property type="evidence" value="ECO:0007669"/>
    <property type="project" value="UniProtKB-SubCell"/>
</dbReference>
<keyword evidence="6 7" id="KW-0472">Membrane</keyword>
<evidence type="ECO:0000313" key="10">
    <source>
        <dbReference type="Proteomes" id="UP000095463"/>
    </source>
</evidence>
<gene>
    <name evidence="9" type="ORF">VW23_024060</name>
</gene>
<dbReference type="Pfam" id="PF07690">
    <property type="entry name" value="MFS_1"/>
    <property type="match status" value="2"/>
</dbReference>
<organism evidence="9 10">
    <name type="scientific">Devosia insulae DS-56</name>
    <dbReference type="NCBI Taxonomy" id="1116389"/>
    <lineage>
        <taxon>Bacteria</taxon>
        <taxon>Pseudomonadati</taxon>
        <taxon>Pseudomonadota</taxon>
        <taxon>Alphaproteobacteria</taxon>
        <taxon>Hyphomicrobiales</taxon>
        <taxon>Devosiaceae</taxon>
        <taxon>Devosia</taxon>
    </lineage>
</organism>
<evidence type="ECO:0000256" key="1">
    <source>
        <dbReference type="ARBA" id="ARBA00004651"/>
    </source>
</evidence>
<feature type="transmembrane region" description="Helical" evidence="7">
    <location>
        <begin position="310"/>
        <end position="328"/>
    </location>
</feature>
<dbReference type="PANTHER" id="PTHR42718:SF46">
    <property type="entry name" value="BLR6921 PROTEIN"/>
    <property type="match status" value="1"/>
</dbReference>
<dbReference type="Proteomes" id="UP000095463">
    <property type="component" value="Unassembled WGS sequence"/>
</dbReference>
<evidence type="ECO:0000256" key="6">
    <source>
        <dbReference type="ARBA" id="ARBA00023136"/>
    </source>
</evidence>
<accession>A0A1E5XMM6</accession>
<evidence type="ECO:0000256" key="5">
    <source>
        <dbReference type="ARBA" id="ARBA00022989"/>
    </source>
</evidence>
<evidence type="ECO:0000259" key="8">
    <source>
        <dbReference type="PROSITE" id="PS50850"/>
    </source>
</evidence>
<feature type="transmembrane region" description="Helical" evidence="7">
    <location>
        <begin position="86"/>
        <end position="103"/>
    </location>
</feature>
<feature type="transmembrane region" description="Helical" evidence="7">
    <location>
        <begin position="145"/>
        <end position="166"/>
    </location>
</feature>
<feature type="transmembrane region" description="Helical" evidence="7">
    <location>
        <begin position="206"/>
        <end position="223"/>
    </location>
</feature>
<reference evidence="9 10" key="1">
    <citation type="journal article" date="2015" name="Genome Announc.">
        <title>Genome Assemblies of Three Soil-Associated Devosia species: D. insulae, D. limi, and D. soli.</title>
        <authorList>
            <person name="Hassan Y.I."/>
            <person name="Lepp D."/>
            <person name="Zhou T."/>
        </authorList>
    </citation>
    <scope>NUCLEOTIDE SEQUENCE [LARGE SCALE GENOMIC DNA]</scope>
    <source>
        <strain evidence="9 10">DS-56</strain>
    </source>
</reference>
<evidence type="ECO:0000256" key="3">
    <source>
        <dbReference type="ARBA" id="ARBA00022475"/>
    </source>
</evidence>
<dbReference type="PROSITE" id="PS50850">
    <property type="entry name" value="MFS"/>
    <property type="match status" value="1"/>
</dbReference>
<evidence type="ECO:0000256" key="4">
    <source>
        <dbReference type="ARBA" id="ARBA00022692"/>
    </source>
</evidence>
<dbReference type="SUPFAM" id="SSF103473">
    <property type="entry name" value="MFS general substrate transporter"/>
    <property type="match status" value="1"/>
</dbReference>
<feature type="transmembrane region" description="Helical" evidence="7">
    <location>
        <begin position="178"/>
        <end position="200"/>
    </location>
</feature>
<evidence type="ECO:0000256" key="2">
    <source>
        <dbReference type="ARBA" id="ARBA00022448"/>
    </source>
</evidence>
<keyword evidence="5 7" id="KW-1133">Transmembrane helix</keyword>
<feature type="transmembrane region" description="Helical" evidence="7">
    <location>
        <begin position="60"/>
        <end position="80"/>
    </location>
</feature>
<evidence type="ECO:0000256" key="7">
    <source>
        <dbReference type="SAM" id="Phobius"/>
    </source>
</evidence>
<proteinExistence type="predicted"/>
<keyword evidence="10" id="KW-1185">Reference proteome</keyword>
<feature type="transmembrane region" description="Helical" evidence="7">
    <location>
        <begin position="281"/>
        <end position="298"/>
    </location>
</feature>